<organism evidence="1 2">
    <name type="scientific">Amanita thiersii Skay4041</name>
    <dbReference type="NCBI Taxonomy" id="703135"/>
    <lineage>
        <taxon>Eukaryota</taxon>
        <taxon>Fungi</taxon>
        <taxon>Dikarya</taxon>
        <taxon>Basidiomycota</taxon>
        <taxon>Agaricomycotina</taxon>
        <taxon>Agaricomycetes</taxon>
        <taxon>Agaricomycetidae</taxon>
        <taxon>Agaricales</taxon>
        <taxon>Pluteineae</taxon>
        <taxon>Amanitaceae</taxon>
        <taxon>Amanita</taxon>
    </lineage>
</organism>
<dbReference type="EMBL" id="KZ303373">
    <property type="protein sequence ID" value="PFH44558.1"/>
    <property type="molecule type" value="Genomic_DNA"/>
</dbReference>
<evidence type="ECO:0000313" key="1">
    <source>
        <dbReference type="EMBL" id="PFH44558.1"/>
    </source>
</evidence>
<reference evidence="1 2" key="1">
    <citation type="submission" date="2014-02" db="EMBL/GenBank/DDBJ databases">
        <title>Transposable element dynamics among asymbiotic and ectomycorrhizal Amanita fungi.</title>
        <authorList>
            <consortium name="DOE Joint Genome Institute"/>
            <person name="Hess J."/>
            <person name="Skrede I."/>
            <person name="Wolfe B."/>
            <person name="LaButti K."/>
            <person name="Ohm R.A."/>
            <person name="Grigoriev I.V."/>
            <person name="Pringle A."/>
        </authorList>
    </citation>
    <scope>NUCLEOTIDE SEQUENCE [LARGE SCALE GENOMIC DNA]</scope>
    <source>
        <strain evidence="1 2">SKay4041</strain>
    </source>
</reference>
<dbReference type="Proteomes" id="UP000242287">
    <property type="component" value="Unassembled WGS sequence"/>
</dbReference>
<sequence length="174" mass="20248">MYYWSDDIRRIIAACEQLDGFARINFLALHIRHRYFVWVAGGEPLLNHYGWTLSAEERNRFMHTLNGNIEPIHERILLVREFHEAILYIMESLQGQPQVTIDSFFEYMESTFQTKKEIYSSIPYKRLSSPGKKEIAPCMLSTAIVTFGRLGVNLKKEKSKKKEPSSPILDSFNG</sequence>
<keyword evidence="2" id="KW-1185">Reference proteome</keyword>
<accession>A0A2A9N6E1</accession>
<gene>
    <name evidence="1" type="ORF">AMATHDRAFT_11528</name>
</gene>
<evidence type="ECO:0000313" key="2">
    <source>
        <dbReference type="Proteomes" id="UP000242287"/>
    </source>
</evidence>
<proteinExistence type="predicted"/>
<dbReference type="AlphaFoldDB" id="A0A2A9N6E1"/>
<protein>
    <submittedName>
        <fullName evidence="1">Uncharacterized protein</fullName>
    </submittedName>
</protein>
<name>A0A2A9N6E1_9AGAR</name>